<dbReference type="Proteomes" id="UP000688947">
    <property type="component" value="Unassembled WGS sequence"/>
</dbReference>
<dbReference type="EMBL" id="JAENGZ010001633">
    <property type="protein sequence ID" value="KAG6947032.1"/>
    <property type="molecule type" value="Genomic_DNA"/>
</dbReference>
<feature type="compositionally biased region" description="Acidic residues" evidence="1">
    <location>
        <begin position="10"/>
        <end position="19"/>
    </location>
</feature>
<sequence length="91" mass="10108">METLEKNTDSEDDTSDFEDGPYLFTADIMQQVEGSEYDDPVEEKDDALTLIESESRGDPGTVEDPVKAHLLDILAIFVKLWTPQVSGLDDA</sequence>
<reference evidence="2" key="1">
    <citation type="submission" date="2021-01" db="EMBL/GenBank/DDBJ databases">
        <title>Phytophthora aleatoria, a newly-described species from Pinus radiata is distinct from Phytophthora cactorum isolates based on comparative genomics.</title>
        <authorList>
            <person name="Mcdougal R."/>
            <person name="Panda P."/>
            <person name="Williams N."/>
            <person name="Studholme D.J."/>
        </authorList>
    </citation>
    <scope>NUCLEOTIDE SEQUENCE</scope>
    <source>
        <strain evidence="2">NZFS 3830</strain>
    </source>
</reference>
<evidence type="ECO:0000313" key="2">
    <source>
        <dbReference type="EMBL" id="KAG6947032.1"/>
    </source>
</evidence>
<evidence type="ECO:0000256" key="1">
    <source>
        <dbReference type="SAM" id="MobiDB-lite"/>
    </source>
</evidence>
<accession>A0A8T1TVE5</accession>
<comment type="caution">
    <text evidence="2">The sequence shown here is derived from an EMBL/GenBank/DDBJ whole genome shotgun (WGS) entry which is preliminary data.</text>
</comment>
<proteinExistence type="predicted"/>
<name>A0A8T1TVE5_9STRA</name>
<organism evidence="2 3">
    <name type="scientific">Phytophthora cactorum</name>
    <dbReference type="NCBI Taxonomy" id="29920"/>
    <lineage>
        <taxon>Eukaryota</taxon>
        <taxon>Sar</taxon>
        <taxon>Stramenopiles</taxon>
        <taxon>Oomycota</taxon>
        <taxon>Peronosporomycetes</taxon>
        <taxon>Peronosporales</taxon>
        <taxon>Peronosporaceae</taxon>
        <taxon>Phytophthora</taxon>
    </lineage>
</organism>
<feature type="region of interest" description="Disordered" evidence="1">
    <location>
        <begin position="1"/>
        <end position="21"/>
    </location>
</feature>
<protein>
    <submittedName>
        <fullName evidence="2">Uncharacterized protein</fullName>
    </submittedName>
</protein>
<dbReference type="AlphaFoldDB" id="A0A8T1TVE5"/>
<evidence type="ECO:0000313" key="3">
    <source>
        <dbReference type="Proteomes" id="UP000688947"/>
    </source>
</evidence>
<gene>
    <name evidence="2" type="ORF">JG687_00016364</name>
</gene>